<organism evidence="2 3">
    <name type="scientific">Parasitella parasitica</name>
    <dbReference type="NCBI Taxonomy" id="35722"/>
    <lineage>
        <taxon>Eukaryota</taxon>
        <taxon>Fungi</taxon>
        <taxon>Fungi incertae sedis</taxon>
        <taxon>Mucoromycota</taxon>
        <taxon>Mucoromycotina</taxon>
        <taxon>Mucoromycetes</taxon>
        <taxon>Mucorales</taxon>
        <taxon>Mucorineae</taxon>
        <taxon>Mucoraceae</taxon>
        <taxon>Parasitella</taxon>
    </lineage>
</organism>
<gene>
    <name evidence="2" type="primary">PARPA_11148.1 scaffold 42800</name>
</gene>
<keyword evidence="3" id="KW-1185">Reference proteome</keyword>
<dbReference type="InterPro" id="IPR051213">
    <property type="entry name" value="START_lipid_transfer"/>
</dbReference>
<evidence type="ECO:0000313" key="3">
    <source>
        <dbReference type="Proteomes" id="UP000054107"/>
    </source>
</evidence>
<dbReference type="InterPro" id="IPR023393">
    <property type="entry name" value="START-like_dom_sf"/>
</dbReference>
<evidence type="ECO:0000313" key="2">
    <source>
        <dbReference type="EMBL" id="CEP16869.1"/>
    </source>
</evidence>
<dbReference type="PROSITE" id="PS50848">
    <property type="entry name" value="START"/>
    <property type="match status" value="1"/>
</dbReference>
<accession>A0A0B7NPI8</accession>
<dbReference type="CDD" id="cd00177">
    <property type="entry name" value="START"/>
    <property type="match status" value="1"/>
</dbReference>
<dbReference type="Pfam" id="PF01852">
    <property type="entry name" value="START"/>
    <property type="match status" value="1"/>
</dbReference>
<dbReference type="InterPro" id="IPR002913">
    <property type="entry name" value="START_lipid-bd_dom"/>
</dbReference>
<reference evidence="2 3" key="1">
    <citation type="submission" date="2014-09" db="EMBL/GenBank/DDBJ databases">
        <authorList>
            <person name="Ellenberger Sabrina"/>
        </authorList>
    </citation>
    <scope>NUCLEOTIDE SEQUENCE [LARGE SCALE GENOMIC DNA]</scope>
    <source>
        <strain evidence="2 3">CBS 412.66</strain>
    </source>
</reference>
<dbReference type="EMBL" id="LN733372">
    <property type="protein sequence ID" value="CEP16869.1"/>
    <property type="molecule type" value="Genomic_DNA"/>
</dbReference>
<protein>
    <recommendedName>
        <fullName evidence="1">START domain-containing protein</fullName>
    </recommendedName>
</protein>
<name>A0A0B7NPI8_9FUNG</name>
<feature type="domain" description="START" evidence="1">
    <location>
        <begin position="1"/>
        <end position="93"/>
    </location>
</feature>
<dbReference type="GO" id="GO:0005737">
    <property type="term" value="C:cytoplasm"/>
    <property type="evidence" value="ECO:0007669"/>
    <property type="project" value="UniProtKB-ARBA"/>
</dbReference>
<proteinExistence type="predicted"/>
<dbReference type="PANTHER" id="PTHR19308:SF14">
    <property type="entry name" value="START DOMAIN-CONTAINING PROTEIN"/>
    <property type="match status" value="1"/>
</dbReference>
<dbReference type="PANTHER" id="PTHR19308">
    <property type="entry name" value="PHOSPHATIDYLCHOLINE TRANSFER PROTEIN"/>
    <property type="match status" value="1"/>
</dbReference>
<dbReference type="Gene3D" id="3.30.530.20">
    <property type="match status" value="1"/>
</dbReference>
<dbReference type="Proteomes" id="UP000054107">
    <property type="component" value="Unassembled WGS sequence"/>
</dbReference>
<dbReference type="SUPFAM" id="SSF55961">
    <property type="entry name" value="Bet v1-like"/>
    <property type="match status" value="1"/>
</dbReference>
<evidence type="ECO:0000259" key="1">
    <source>
        <dbReference type="PROSITE" id="PS50848"/>
    </source>
</evidence>
<dbReference type="GO" id="GO:0008289">
    <property type="term" value="F:lipid binding"/>
    <property type="evidence" value="ECO:0007669"/>
    <property type="project" value="InterPro"/>
</dbReference>
<sequence>MGEALFWCKIKTPWPVSPRDMAATSLREISDNECYVVMTSVEDESIPVVSRCVRATLMISGWKITKTDTGIHVTYITQVDLAGSIPTAFLKNVQQQVPLCAGSVVRYVKEFGFAPTAIECTAEFRSEAFDHAKREYICNLDGSGECKWMTSTKMYPNGITISIAGSNGNAKQDIQDDEKGQIITISEIQGPITIKINKA</sequence>
<dbReference type="OrthoDB" id="196858at2759"/>
<dbReference type="AlphaFoldDB" id="A0A0B7NPI8"/>